<dbReference type="Gene3D" id="3.20.20.410">
    <property type="entry name" value="Protein of unknown function UPF0759"/>
    <property type="match status" value="1"/>
</dbReference>
<proteinExistence type="predicted"/>
<reference evidence="1 2" key="1">
    <citation type="submission" date="2023-05" db="EMBL/GenBank/DDBJ databases">
        <title>A new hyperthermophilic archaea 'Ignisphaera cupida' sp. nov. and description of the family 'Ignisphaeraceae' fam. nov.</title>
        <authorList>
            <person name="Podosokorskaya O.A."/>
            <person name="Elcheninov A.G."/>
            <person name="Klukina A."/>
            <person name="Merkel A.Y."/>
        </authorList>
    </citation>
    <scope>NUCLEOTIDE SEQUENCE [LARGE SCALE GENOMIC DNA]</scope>
    <source>
        <strain evidence="1 2">4213-co</strain>
    </source>
</reference>
<protein>
    <submittedName>
        <fullName evidence="1">DUF72 domain-containing protein</fullName>
    </submittedName>
</protein>
<dbReference type="InterPro" id="IPR036520">
    <property type="entry name" value="UPF0759_sf"/>
</dbReference>
<dbReference type="EMBL" id="JASNVW010000001">
    <property type="protein sequence ID" value="MDK6028225.1"/>
    <property type="molecule type" value="Genomic_DNA"/>
</dbReference>
<gene>
    <name evidence="1" type="ORF">QPL79_02445</name>
</gene>
<name>A0ABD4Z7E3_9CREN</name>
<sequence length="251" mass="28969">MVFVGCCGFCISREKYFSIFDVVEIQETFYNPPDPEKLKKIASEAPPSFVFAMKAWQAITHPLDSPTWKKAKTIPDKSLSDRYGFLRPTKEVFDAWEKVVEGAKALNAKVIVIQTPPSFGYNEENFRNAIEFFSSTATHNFLIGWEPRGTWMQHKDKITEIVSRFKNLIHVVDPFKTLPAVDKNTAYFRLHGIGSGEVNYKYRYTNQDLANLLSITKRVVEKSKEIFVLFNNVYMAQNAQEFKNLVKQFLL</sequence>
<evidence type="ECO:0000313" key="2">
    <source>
        <dbReference type="Proteomes" id="UP001529235"/>
    </source>
</evidence>
<dbReference type="PANTHER" id="PTHR30348">
    <property type="entry name" value="UNCHARACTERIZED PROTEIN YECE"/>
    <property type="match status" value="1"/>
</dbReference>
<dbReference type="AlphaFoldDB" id="A0ABD4Z7E3"/>
<comment type="caution">
    <text evidence="1">The sequence shown here is derived from an EMBL/GenBank/DDBJ whole genome shotgun (WGS) entry which is preliminary data.</text>
</comment>
<dbReference type="PANTHER" id="PTHR30348:SF4">
    <property type="entry name" value="DUF72 DOMAIN-CONTAINING PROTEIN"/>
    <property type="match status" value="1"/>
</dbReference>
<dbReference type="Proteomes" id="UP001529235">
    <property type="component" value="Unassembled WGS sequence"/>
</dbReference>
<evidence type="ECO:0000313" key="1">
    <source>
        <dbReference type="EMBL" id="MDK6028225.1"/>
    </source>
</evidence>
<dbReference type="RefSeq" id="WP_285273193.1">
    <property type="nucleotide sequence ID" value="NZ_JASNVW010000001.1"/>
</dbReference>
<keyword evidence="2" id="KW-1185">Reference proteome</keyword>
<dbReference type="SUPFAM" id="SSF117396">
    <property type="entry name" value="TM1631-like"/>
    <property type="match status" value="1"/>
</dbReference>
<dbReference type="Pfam" id="PF01904">
    <property type="entry name" value="DUF72"/>
    <property type="match status" value="1"/>
</dbReference>
<accession>A0ABD4Z7E3</accession>
<dbReference type="InterPro" id="IPR002763">
    <property type="entry name" value="DUF72"/>
</dbReference>
<organism evidence="1 2">
    <name type="scientific">Ignisphaera cupida</name>
    <dbReference type="NCBI Taxonomy" id="3050454"/>
    <lineage>
        <taxon>Archaea</taxon>
        <taxon>Thermoproteota</taxon>
        <taxon>Thermoprotei</taxon>
        <taxon>Desulfurococcales</taxon>
        <taxon>Desulfurococcaceae</taxon>
        <taxon>Ignisphaera</taxon>
    </lineage>
</organism>